<evidence type="ECO:0000256" key="1">
    <source>
        <dbReference type="ARBA" id="ARBA00010134"/>
    </source>
</evidence>
<feature type="domain" description="Caspase family p20" evidence="3">
    <location>
        <begin position="65"/>
        <end position="173"/>
    </location>
</feature>
<evidence type="ECO:0000313" key="4">
    <source>
        <dbReference type="EMBL" id="RZC36709.1"/>
    </source>
</evidence>
<dbReference type="SMART" id="SM00115">
    <property type="entry name" value="CASc"/>
    <property type="match status" value="1"/>
</dbReference>
<sequence>MTTTSDASGFQPNTNTKRKKSFYAEEEDIVVKPSTELIPDEYEHVSNDTVLLHIFATPIEQDLVDGLLQTMQDIDYKIDANTSLHDLNESKSFLKDLEASKILKKETTNKSALILIFIGFFEKNGSLFMMEESDASCSDVYIRDIWNIFSGNNCLELKNKPKIFIFCTSRRPKHSIMSDALRHRTMSFDKVYDFPAESDMLIVYMMANDISQKIKMGFLNQFYNNIKTYSKKYDIIDLVSHMQRSVPLVISTLTRKFYLTPSKEREHYLSIVENTSNLDEGLMKIQDTIQKLHETQKKKKDKKFSFSFKRKTEEKPNILKKESIRTEKPKTSKTVDSPSGRLSAASTLGGIRSRKQSETDYNGRLNPTAIAMKKPLWKN</sequence>
<dbReference type="GO" id="GO:0006508">
    <property type="term" value="P:proteolysis"/>
    <property type="evidence" value="ECO:0007669"/>
    <property type="project" value="InterPro"/>
</dbReference>
<dbReference type="InterPro" id="IPR029030">
    <property type="entry name" value="Caspase-like_dom_sf"/>
</dbReference>
<dbReference type="Pfam" id="PF00656">
    <property type="entry name" value="Peptidase_C14"/>
    <property type="match status" value="1"/>
</dbReference>
<proteinExistence type="inferred from homology"/>
<keyword evidence="5" id="KW-1185">Reference proteome</keyword>
<gene>
    <name evidence="4" type="ORF">BDFB_005547</name>
</gene>
<dbReference type="OrthoDB" id="6097640at2759"/>
<evidence type="ECO:0000313" key="5">
    <source>
        <dbReference type="Proteomes" id="UP000292052"/>
    </source>
</evidence>
<accession>A0A482VW73</accession>
<dbReference type="PROSITE" id="PS50208">
    <property type="entry name" value="CASPASE_P20"/>
    <property type="match status" value="1"/>
</dbReference>
<comment type="similarity">
    <text evidence="1">Belongs to the peptidase C14A family.</text>
</comment>
<dbReference type="GO" id="GO:0004197">
    <property type="term" value="F:cysteine-type endopeptidase activity"/>
    <property type="evidence" value="ECO:0007669"/>
    <property type="project" value="InterPro"/>
</dbReference>
<dbReference type="AlphaFoldDB" id="A0A482VW73"/>
<dbReference type="InterPro" id="IPR011600">
    <property type="entry name" value="Pept_C14_caspase"/>
</dbReference>
<name>A0A482VW73_ASBVE</name>
<dbReference type="InterPro" id="IPR001309">
    <property type="entry name" value="Pept_C14_p20"/>
</dbReference>
<dbReference type="EMBL" id="QDEB01059620">
    <property type="protein sequence ID" value="RZC36709.1"/>
    <property type="molecule type" value="Genomic_DNA"/>
</dbReference>
<comment type="caution">
    <text evidence="4">The sequence shown here is derived from an EMBL/GenBank/DDBJ whole genome shotgun (WGS) entry which is preliminary data.</text>
</comment>
<dbReference type="SUPFAM" id="SSF52129">
    <property type="entry name" value="Caspase-like"/>
    <property type="match status" value="1"/>
</dbReference>
<protein>
    <recommendedName>
        <fullName evidence="3">Caspase family p20 domain-containing protein</fullName>
    </recommendedName>
</protein>
<feature type="region of interest" description="Disordered" evidence="2">
    <location>
        <begin position="326"/>
        <end position="367"/>
    </location>
</feature>
<dbReference type="InterPro" id="IPR015917">
    <property type="entry name" value="Pept_C14A"/>
</dbReference>
<dbReference type="Gene3D" id="3.40.50.1460">
    <property type="match status" value="1"/>
</dbReference>
<reference evidence="4 5" key="1">
    <citation type="submission" date="2017-03" db="EMBL/GenBank/DDBJ databases">
        <title>Genome of the blue death feigning beetle - Asbolus verrucosus.</title>
        <authorList>
            <person name="Rider S.D."/>
        </authorList>
    </citation>
    <scope>NUCLEOTIDE SEQUENCE [LARGE SCALE GENOMIC DNA]</scope>
    <source>
        <strain evidence="4">Butters</strain>
        <tissue evidence="4">Head and leg muscle</tissue>
    </source>
</reference>
<evidence type="ECO:0000259" key="3">
    <source>
        <dbReference type="PROSITE" id="PS50208"/>
    </source>
</evidence>
<organism evidence="4 5">
    <name type="scientific">Asbolus verrucosus</name>
    <name type="common">Desert ironclad beetle</name>
    <dbReference type="NCBI Taxonomy" id="1661398"/>
    <lineage>
        <taxon>Eukaryota</taxon>
        <taxon>Metazoa</taxon>
        <taxon>Ecdysozoa</taxon>
        <taxon>Arthropoda</taxon>
        <taxon>Hexapoda</taxon>
        <taxon>Insecta</taxon>
        <taxon>Pterygota</taxon>
        <taxon>Neoptera</taxon>
        <taxon>Endopterygota</taxon>
        <taxon>Coleoptera</taxon>
        <taxon>Polyphaga</taxon>
        <taxon>Cucujiformia</taxon>
        <taxon>Tenebrionidae</taxon>
        <taxon>Pimeliinae</taxon>
        <taxon>Asbolus</taxon>
    </lineage>
</organism>
<dbReference type="Proteomes" id="UP000292052">
    <property type="component" value="Unassembled WGS sequence"/>
</dbReference>
<evidence type="ECO:0000256" key="2">
    <source>
        <dbReference type="SAM" id="MobiDB-lite"/>
    </source>
</evidence>